<dbReference type="AlphaFoldDB" id="A0A066RU53"/>
<evidence type="ECO:0000313" key="1">
    <source>
        <dbReference type="EMBL" id="KDM91192.1"/>
    </source>
</evidence>
<protein>
    <submittedName>
        <fullName evidence="1">Uncharacterized protein</fullName>
    </submittedName>
</protein>
<comment type="caution">
    <text evidence="1">The sequence shown here is derived from an EMBL/GenBank/DDBJ whole genome shotgun (WGS) entry which is preliminary data.</text>
</comment>
<reference evidence="1 2" key="1">
    <citation type="submission" date="2014-04" db="EMBL/GenBank/DDBJ databases">
        <title>Draft genome sequence of Photobacterium halotolerans S2753: a solonamide, ngercheumicin and holomycin producer.</title>
        <authorList>
            <person name="Machado H.R."/>
            <person name="Gram L."/>
        </authorList>
    </citation>
    <scope>NUCLEOTIDE SEQUENCE [LARGE SCALE GENOMIC DNA]</scope>
    <source>
        <strain evidence="1 2">S2753</strain>
    </source>
</reference>
<sequence>MAEDILQHQDVSAIHHKVAGKSMTQNMGSLAGWDIVKNFCLQQITKWRIALFKQLTRGWLEYLLVEFRRDRDRPILFVFRVRVGDFILTQLATTCCL</sequence>
<gene>
    <name evidence="1" type="ORF">EA58_13680</name>
</gene>
<name>A0A066RU53_9GAMM</name>
<organism evidence="1 2">
    <name type="scientific">Photobacterium galatheae</name>
    <dbReference type="NCBI Taxonomy" id="1654360"/>
    <lineage>
        <taxon>Bacteria</taxon>
        <taxon>Pseudomonadati</taxon>
        <taxon>Pseudomonadota</taxon>
        <taxon>Gammaproteobacteria</taxon>
        <taxon>Vibrionales</taxon>
        <taxon>Vibrionaceae</taxon>
        <taxon>Photobacterium</taxon>
    </lineage>
</organism>
<proteinExistence type="predicted"/>
<dbReference type="EMBL" id="JMIB01000026">
    <property type="protein sequence ID" value="KDM91192.1"/>
    <property type="molecule type" value="Genomic_DNA"/>
</dbReference>
<keyword evidence="2" id="KW-1185">Reference proteome</keyword>
<evidence type="ECO:0000313" key="2">
    <source>
        <dbReference type="Proteomes" id="UP000027192"/>
    </source>
</evidence>
<dbReference type="Proteomes" id="UP000027192">
    <property type="component" value="Unassembled WGS sequence"/>
</dbReference>
<accession>A0A066RU53</accession>